<dbReference type="EMBL" id="JAQQBS010001425">
    <property type="protein sequence ID" value="KAK0157496.1"/>
    <property type="molecule type" value="Genomic_DNA"/>
</dbReference>
<dbReference type="AlphaFoldDB" id="A0AA39C3Z6"/>
<gene>
    <name evidence="1" type="ORF">PV328_011238</name>
</gene>
<organism evidence="1 2">
    <name type="scientific">Microctonus aethiopoides</name>
    <dbReference type="NCBI Taxonomy" id="144406"/>
    <lineage>
        <taxon>Eukaryota</taxon>
        <taxon>Metazoa</taxon>
        <taxon>Ecdysozoa</taxon>
        <taxon>Arthropoda</taxon>
        <taxon>Hexapoda</taxon>
        <taxon>Insecta</taxon>
        <taxon>Pterygota</taxon>
        <taxon>Neoptera</taxon>
        <taxon>Endopterygota</taxon>
        <taxon>Hymenoptera</taxon>
        <taxon>Apocrita</taxon>
        <taxon>Ichneumonoidea</taxon>
        <taxon>Braconidae</taxon>
        <taxon>Euphorinae</taxon>
        <taxon>Microctonus</taxon>
    </lineage>
</organism>
<keyword evidence="2" id="KW-1185">Reference proteome</keyword>
<reference evidence="1" key="2">
    <citation type="submission" date="2023-03" db="EMBL/GenBank/DDBJ databases">
        <authorList>
            <person name="Inwood S.N."/>
            <person name="Skelly J.G."/>
            <person name="Guhlin J."/>
            <person name="Harrop T.W.R."/>
            <person name="Goldson S.G."/>
            <person name="Dearden P.K."/>
        </authorList>
    </citation>
    <scope>NUCLEOTIDE SEQUENCE</scope>
    <source>
        <strain evidence="1">Irish</strain>
        <tissue evidence="1">Whole body</tissue>
    </source>
</reference>
<dbReference type="PANTHER" id="PTHR22963:SF39">
    <property type="entry name" value="DUMPY"/>
    <property type="match status" value="1"/>
</dbReference>
<accession>A0AA39C3Z6</accession>
<protein>
    <submittedName>
        <fullName evidence="1">Uncharacterized protein</fullName>
    </submittedName>
</protein>
<sequence>MLFGILVEKCARDEDCDSSKLCTNGICVIGCNEKCNVNEICQGNNRTFSCECIPDYSRDSDNKCRRQCSSNEICELNEQCQNGLCTPVVIYSDRCGLNAVGIHAPHKQLCACPRGFGGDPYRHCLKRCETDYECEDSEICYDNLCSNACWPSLNPCPHRQKCEVKNHFINCLNEPSEYKPCEHHLDCEENSYCVRKEALCIPLCDPQTCSDGEKCELITLIPNPSFMFRNKQCTCNSPKIFVDDSLQCFRPCDSDEICEENEYCYFSNWCFPRKH</sequence>
<comment type="caution">
    <text evidence="1">The sequence shown here is derived from an EMBL/GenBank/DDBJ whole genome shotgun (WGS) entry which is preliminary data.</text>
</comment>
<name>A0AA39C3Z6_9HYME</name>
<reference evidence="1" key="1">
    <citation type="journal article" date="2023" name="bioRxiv">
        <title>Scaffold-level genome assemblies of two parasitoid biocontrol wasps reveal the parthenogenesis mechanism and an associated novel virus.</title>
        <authorList>
            <person name="Inwood S."/>
            <person name="Skelly J."/>
            <person name="Guhlin J."/>
            <person name="Harrop T."/>
            <person name="Goldson S."/>
            <person name="Dearden P."/>
        </authorList>
    </citation>
    <scope>NUCLEOTIDE SEQUENCE</scope>
    <source>
        <strain evidence="1">Irish</strain>
        <tissue evidence="1">Whole body</tissue>
    </source>
</reference>
<proteinExistence type="predicted"/>
<evidence type="ECO:0000313" key="1">
    <source>
        <dbReference type="EMBL" id="KAK0157496.1"/>
    </source>
</evidence>
<dbReference type="PANTHER" id="PTHR22963">
    <property type="entry name" value="ENDOGLIN-RELATED"/>
    <property type="match status" value="1"/>
</dbReference>
<evidence type="ECO:0000313" key="2">
    <source>
        <dbReference type="Proteomes" id="UP001168990"/>
    </source>
</evidence>
<dbReference type="Proteomes" id="UP001168990">
    <property type="component" value="Unassembled WGS sequence"/>
</dbReference>